<accession>A0A101KSP2</accession>
<sequence length="104" mass="11190">MEQAVIVYLLLSGGQFGALQERQSVQVLEDRLNQVVSDAGAGEFDGDEFGEGKCTLYLYGPDAEKLFHVIEPVLKSSPVAAGGYAIKRFGAAVDPAAKEIRVSW</sequence>
<dbReference type="AlphaFoldDB" id="A0A101KSP2"/>
<dbReference type="OrthoDB" id="678788at2"/>
<gene>
    <name evidence="1" type="ORF">AU467_23185</name>
</gene>
<evidence type="ECO:0000313" key="2">
    <source>
        <dbReference type="Proteomes" id="UP000053176"/>
    </source>
</evidence>
<organism evidence="1 2">
    <name type="scientific">Rhizobium loti</name>
    <name type="common">Mesorhizobium loti</name>
    <dbReference type="NCBI Taxonomy" id="381"/>
    <lineage>
        <taxon>Bacteria</taxon>
        <taxon>Pseudomonadati</taxon>
        <taxon>Pseudomonadota</taxon>
        <taxon>Alphaproteobacteria</taxon>
        <taxon>Hyphomicrobiales</taxon>
        <taxon>Phyllobacteriaceae</taxon>
        <taxon>Mesorhizobium</taxon>
    </lineage>
</organism>
<name>A0A101KSP2_RHILI</name>
<reference evidence="1 2" key="1">
    <citation type="submission" date="2015-12" db="EMBL/GenBank/DDBJ databases">
        <title>Draft genome sequence of Mesorhizobium sp. UFLA 01-765, a multitolerant efficient symbiont and plant-growth promoting strain isolated from Zn-mining soil using Leucaena leucocephala as a trap plant.</title>
        <authorList>
            <person name="Rangel W.M."/>
            <person name="Thijs S."/>
            <person name="Longatti S.M."/>
            <person name="Moreira F.M."/>
            <person name="Weyens N."/>
            <person name="Vangronsveld J."/>
            <person name="Van Hamme J.D."/>
            <person name="Bottos E.M."/>
            <person name="Rineau F."/>
        </authorList>
    </citation>
    <scope>NUCLEOTIDE SEQUENCE [LARGE SCALE GENOMIC DNA]</scope>
    <source>
        <strain evidence="1 2">UFLA 01-765</strain>
    </source>
</reference>
<dbReference type="Proteomes" id="UP000053176">
    <property type="component" value="Unassembled WGS sequence"/>
</dbReference>
<dbReference type="EMBL" id="LPWA01000108">
    <property type="protein sequence ID" value="KUM26263.1"/>
    <property type="molecule type" value="Genomic_DNA"/>
</dbReference>
<proteinExistence type="predicted"/>
<protein>
    <submittedName>
        <fullName evidence="1">Uncharacterized protein</fullName>
    </submittedName>
</protein>
<comment type="caution">
    <text evidence="1">The sequence shown here is derived from an EMBL/GenBank/DDBJ whole genome shotgun (WGS) entry which is preliminary data.</text>
</comment>
<evidence type="ECO:0000313" key="1">
    <source>
        <dbReference type="EMBL" id="KUM26263.1"/>
    </source>
</evidence>